<comment type="caution">
    <text evidence="3">The sequence shown here is derived from an EMBL/GenBank/DDBJ whole genome shotgun (WGS) entry which is preliminary data.</text>
</comment>
<dbReference type="Gene3D" id="3.40.630.30">
    <property type="match status" value="1"/>
</dbReference>
<dbReference type="EMBL" id="WJHE01000264">
    <property type="protein sequence ID" value="MST32289.1"/>
    <property type="molecule type" value="Genomic_DNA"/>
</dbReference>
<evidence type="ECO:0000256" key="1">
    <source>
        <dbReference type="SAM" id="MobiDB-lite"/>
    </source>
</evidence>
<dbReference type="Pfam" id="PF00583">
    <property type="entry name" value="Acetyltransf_1"/>
    <property type="match status" value="1"/>
</dbReference>
<feature type="region of interest" description="Disordered" evidence="1">
    <location>
        <begin position="1"/>
        <end position="25"/>
    </location>
</feature>
<dbReference type="PROSITE" id="PS51186">
    <property type="entry name" value="GNAT"/>
    <property type="match status" value="1"/>
</dbReference>
<sequence length="245" mass="25512">MQSADSAPIDADSRHPAAGRRSASSAAVLGLPSRHMATPVAAGAGHLAAPARGSMIATRRSLARVAPRFATFDERHHRHDGEVSVGLAGEDDLAVLAQLAEAHSGVTGGWGERLRADLSGVGRALFVARVEQAVAGYGRVRWFSPPPGSAADTAPAGWYLAGLLVAPDRRGWGAGAALTRARVGWVAERADEVWCYANARNAVSLALHAAIGFEEVTRDFSVPGVSFEGGVGMLGRLRLRPVTLG</sequence>
<proteinExistence type="predicted"/>
<dbReference type="SUPFAM" id="SSF55729">
    <property type="entry name" value="Acyl-CoA N-acyltransferases (Nat)"/>
    <property type="match status" value="1"/>
</dbReference>
<evidence type="ECO:0000259" key="2">
    <source>
        <dbReference type="PROSITE" id="PS51186"/>
    </source>
</evidence>
<evidence type="ECO:0000313" key="4">
    <source>
        <dbReference type="Proteomes" id="UP000437736"/>
    </source>
</evidence>
<accession>A0ABW9QS79</accession>
<evidence type="ECO:0000313" key="3">
    <source>
        <dbReference type="EMBL" id="MST32289.1"/>
    </source>
</evidence>
<keyword evidence="4" id="KW-1185">Reference proteome</keyword>
<dbReference type="Proteomes" id="UP000437736">
    <property type="component" value="Unassembled WGS sequence"/>
</dbReference>
<dbReference type="CDD" id="cd04301">
    <property type="entry name" value="NAT_SF"/>
    <property type="match status" value="1"/>
</dbReference>
<reference evidence="3 4" key="1">
    <citation type="submission" date="2019-11" db="EMBL/GenBank/DDBJ databases">
        <title>Acidiferrimicrobium australis gen. nov., sp. nov., an acidophilic and obligately heterotrophic, member of the Actinobacteria that catalyses dissimilatory oxido- reduction of iron isolated from metal-rich acidic water in Chile.</title>
        <authorList>
            <person name="Gonzalez D."/>
            <person name="Huber K."/>
            <person name="Hedrich S."/>
            <person name="Rojas-Villalobos C."/>
            <person name="Quatrini R."/>
            <person name="Dinamarca M.A."/>
            <person name="Schwarz A."/>
            <person name="Canales C."/>
            <person name="Nancucheo I."/>
        </authorList>
    </citation>
    <scope>NUCLEOTIDE SEQUENCE [LARGE SCALE GENOMIC DNA]</scope>
    <source>
        <strain evidence="3 4">USS-CCA1</strain>
    </source>
</reference>
<protein>
    <submittedName>
        <fullName evidence="3">GNAT family N-acetyltransferase</fullName>
    </submittedName>
</protein>
<organism evidence="3 4">
    <name type="scientific">Acidiferrimicrobium australe</name>
    <dbReference type="NCBI Taxonomy" id="2664430"/>
    <lineage>
        <taxon>Bacteria</taxon>
        <taxon>Bacillati</taxon>
        <taxon>Actinomycetota</taxon>
        <taxon>Acidimicrobiia</taxon>
        <taxon>Acidimicrobiales</taxon>
        <taxon>Acidimicrobiaceae</taxon>
        <taxon>Acidiferrimicrobium</taxon>
    </lineage>
</organism>
<dbReference type="InterPro" id="IPR000182">
    <property type="entry name" value="GNAT_dom"/>
</dbReference>
<feature type="domain" description="N-acetyltransferase" evidence="2">
    <location>
        <begin position="83"/>
        <end position="238"/>
    </location>
</feature>
<dbReference type="InterPro" id="IPR016181">
    <property type="entry name" value="Acyl_CoA_acyltransferase"/>
</dbReference>
<gene>
    <name evidence="3" type="ORF">GHK86_06075</name>
</gene>
<name>A0ABW9QS79_9ACTN</name>